<dbReference type="EMBL" id="BAAAQW010000015">
    <property type="protein sequence ID" value="GAA2203610.1"/>
    <property type="molecule type" value="Genomic_DNA"/>
</dbReference>
<dbReference type="RefSeq" id="WP_344301297.1">
    <property type="nucleotide sequence ID" value="NZ_BAAAQW010000015.1"/>
</dbReference>
<evidence type="ECO:0000256" key="4">
    <source>
        <dbReference type="ARBA" id="ARBA00023136"/>
    </source>
</evidence>
<evidence type="ECO:0000313" key="8">
    <source>
        <dbReference type="EMBL" id="GAA2203610.1"/>
    </source>
</evidence>
<dbReference type="InterPro" id="IPR010445">
    <property type="entry name" value="LapA_dom"/>
</dbReference>
<evidence type="ECO:0000256" key="2">
    <source>
        <dbReference type="ARBA" id="ARBA00022692"/>
    </source>
</evidence>
<feature type="region of interest" description="Disordered" evidence="5">
    <location>
        <begin position="91"/>
        <end position="141"/>
    </location>
</feature>
<organism evidence="8 9">
    <name type="scientific">Sinomonas flava</name>
    <dbReference type="NCBI Taxonomy" id="496857"/>
    <lineage>
        <taxon>Bacteria</taxon>
        <taxon>Bacillati</taxon>
        <taxon>Actinomycetota</taxon>
        <taxon>Actinomycetes</taxon>
        <taxon>Micrococcales</taxon>
        <taxon>Micrococcaceae</taxon>
        <taxon>Sinomonas</taxon>
    </lineage>
</organism>
<dbReference type="Proteomes" id="UP001500432">
    <property type="component" value="Unassembled WGS sequence"/>
</dbReference>
<comment type="caution">
    <text evidence="8">The sequence shown here is derived from an EMBL/GenBank/DDBJ whole genome shotgun (WGS) entry which is preliminary data.</text>
</comment>
<keyword evidence="9" id="KW-1185">Reference proteome</keyword>
<evidence type="ECO:0000256" key="6">
    <source>
        <dbReference type="SAM" id="Phobius"/>
    </source>
</evidence>
<keyword evidence="1" id="KW-1003">Cell membrane</keyword>
<keyword evidence="3 6" id="KW-1133">Transmembrane helix</keyword>
<accession>A0ABN3C412</accession>
<evidence type="ECO:0000313" key="9">
    <source>
        <dbReference type="Proteomes" id="UP001500432"/>
    </source>
</evidence>
<gene>
    <name evidence="8" type="ORF">GCM10009849_36680</name>
</gene>
<feature type="compositionally biased region" description="Low complexity" evidence="5">
    <location>
        <begin position="94"/>
        <end position="141"/>
    </location>
</feature>
<keyword evidence="2 6" id="KW-0812">Transmembrane</keyword>
<proteinExistence type="predicted"/>
<keyword evidence="4 6" id="KW-0472">Membrane</keyword>
<sequence length="141" mass="14196">MVTSENAGRSHEPRTTRAAMTWTAVVAALMVFILLIVFFIQNQDTVEVHFLGLTGPVPLGVALFIAAVAGGVLVAVAGAVRIIQLRAVARRATRTPPSGRAPRSGPASSSGPAPSGAASPSGPAGPSGPASPAGRTPPQDR</sequence>
<feature type="transmembrane region" description="Helical" evidence="6">
    <location>
        <begin position="61"/>
        <end position="83"/>
    </location>
</feature>
<evidence type="ECO:0000256" key="1">
    <source>
        <dbReference type="ARBA" id="ARBA00022475"/>
    </source>
</evidence>
<name>A0ABN3C412_9MICC</name>
<evidence type="ECO:0000259" key="7">
    <source>
        <dbReference type="Pfam" id="PF06305"/>
    </source>
</evidence>
<evidence type="ECO:0000256" key="5">
    <source>
        <dbReference type="SAM" id="MobiDB-lite"/>
    </source>
</evidence>
<feature type="domain" description="Lipopolysaccharide assembly protein A" evidence="7">
    <location>
        <begin position="41"/>
        <end position="94"/>
    </location>
</feature>
<protein>
    <recommendedName>
        <fullName evidence="7">Lipopolysaccharide assembly protein A domain-containing protein</fullName>
    </recommendedName>
</protein>
<dbReference type="Pfam" id="PF06305">
    <property type="entry name" value="LapA_dom"/>
    <property type="match status" value="1"/>
</dbReference>
<reference evidence="8 9" key="1">
    <citation type="journal article" date="2019" name="Int. J. Syst. Evol. Microbiol.">
        <title>The Global Catalogue of Microorganisms (GCM) 10K type strain sequencing project: providing services to taxonomists for standard genome sequencing and annotation.</title>
        <authorList>
            <consortium name="The Broad Institute Genomics Platform"/>
            <consortium name="The Broad Institute Genome Sequencing Center for Infectious Disease"/>
            <person name="Wu L."/>
            <person name="Ma J."/>
        </authorList>
    </citation>
    <scope>NUCLEOTIDE SEQUENCE [LARGE SCALE GENOMIC DNA]</scope>
    <source>
        <strain evidence="8 9">JCM 16034</strain>
    </source>
</reference>
<evidence type="ECO:0000256" key="3">
    <source>
        <dbReference type="ARBA" id="ARBA00022989"/>
    </source>
</evidence>
<feature type="transmembrane region" description="Helical" evidence="6">
    <location>
        <begin position="21"/>
        <end position="41"/>
    </location>
</feature>